<evidence type="ECO:0000256" key="1">
    <source>
        <dbReference type="ARBA" id="ARBA00001964"/>
    </source>
</evidence>
<name>A0ABS4JT53_9FIRM</name>
<evidence type="ECO:0000256" key="3">
    <source>
        <dbReference type="ARBA" id="ARBA00023052"/>
    </source>
</evidence>
<dbReference type="Proteomes" id="UP001519289">
    <property type="component" value="Unassembled WGS sequence"/>
</dbReference>
<reference evidence="5 6" key="1">
    <citation type="submission" date="2021-03" db="EMBL/GenBank/DDBJ databases">
        <title>Genomic Encyclopedia of Type Strains, Phase IV (KMG-IV): sequencing the most valuable type-strain genomes for metagenomic binning, comparative biology and taxonomic classification.</title>
        <authorList>
            <person name="Goeker M."/>
        </authorList>
    </citation>
    <scope>NUCLEOTIDE SEQUENCE [LARGE SCALE GENOMIC DNA]</scope>
    <source>
        <strain evidence="5 6">DSM 27138</strain>
    </source>
</reference>
<dbReference type="EMBL" id="JAGGLG010000016">
    <property type="protein sequence ID" value="MBP2018697.1"/>
    <property type="molecule type" value="Genomic_DNA"/>
</dbReference>
<dbReference type="SUPFAM" id="SSF52518">
    <property type="entry name" value="Thiamin diphosphate-binding fold (THDP-binding)"/>
    <property type="match status" value="1"/>
</dbReference>
<feature type="domain" description="Transketolase N-terminal" evidence="4">
    <location>
        <begin position="13"/>
        <end position="275"/>
    </location>
</feature>
<dbReference type="EC" id="2.2.1.1" evidence="5"/>
<dbReference type="PANTHER" id="PTHR47514:SF1">
    <property type="entry name" value="TRANSKETOLASE N-TERMINAL SECTION-RELATED"/>
    <property type="match status" value="1"/>
</dbReference>
<accession>A0ABS4JT53</accession>
<evidence type="ECO:0000256" key="2">
    <source>
        <dbReference type="ARBA" id="ARBA00007131"/>
    </source>
</evidence>
<dbReference type="InterPro" id="IPR005474">
    <property type="entry name" value="Transketolase_N"/>
</dbReference>
<dbReference type="Pfam" id="PF00456">
    <property type="entry name" value="Transketolase_N"/>
    <property type="match status" value="1"/>
</dbReference>
<dbReference type="InterPro" id="IPR029061">
    <property type="entry name" value="THDP-binding"/>
</dbReference>
<protein>
    <submittedName>
        <fullName evidence="5">Transketolase</fullName>
        <ecNumber evidence="5">2.2.1.1</ecNumber>
    </submittedName>
</protein>
<dbReference type="GO" id="GO:0004802">
    <property type="term" value="F:transketolase activity"/>
    <property type="evidence" value="ECO:0007669"/>
    <property type="project" value="UniProtKB-EC"/>
</dbReference>
<evidence type="ECO:0000313" key="5">
    <source>
        <dbReference type="EMBL" id="MBP2018697.1"/>
    </source>
</evidence>
<comment type="similarity">
    <text evidence="2">Belongs to the transketolase family.</text>
</comment>
<dbReference type="Gene3D" id="3.40.50.970">
    <property type="match status" value="1"/>
</dbReference>
<sequence>MATPRPDVLLLKDAARRIRCHVIRTALQAGGGHLGGSLSAAEILSVLYFHKLRIRPEEPDWPERDRFILSKGHAAMALYAALAERGFFPVGELATFGVLGSRLQAHPDMSRTPGVDMSTGSLGQGLSAGAGMALAARIGRKDYQTYVLLGDGEIQEGQVWEAALLAGELRLANLTAILDFNRFSQTRATAAVHPPERLALRWEGFGWAVREVDGHDVAALAGALDAPADGRPLLVVAHTIKGRGVSFMEGRPEWHSHPLTSEQAARALAELGVAP</sequence>
<dbReference type="PANTHER" id="PTHR47514">
    <property type="entry name" value="TRANSKETOLASE N-TERMINAL SECTION-RELATED"/>
    <property type="match status" value="1"/>
</dbReference>
<comment type="cofactor">
    <cofactor evidence="1">
        <name>thiamine diphosphate</name>
        <dbReference type="ChEBI" id="CHEBI:58937"/>
    </cofactor>
</comment>
<gene>
    <name evidence="5" type="ORF">J2Z79_002112</name>
</gene>
<dbReference type="RefSeq" id="WP_209466823.1">
    <property type="nucleotide sequence ID" value="NZ_JAGGLG010000016.1"/>
</dbReference>
<keyword evidence="6" id="KW-1185">Reference proteome</keyword>
<proteinExistence type="inferred from homology"/>
<dbReference type="CDD" id="cd02012">
    <property type="entry name" value="TPP_TK"/>
    <property type="match status" value="1"/>
</dbReference>
<keyword evidence="5" id="KW-0808">Transferase</keyword>
<comment type="caution">
    <text evidence="5">The sequence shown here is derived from an EMBL/GenBank/DDBJ whole genome shotgun (WGS) entry which is preliminary data.</text>
</comment>
<evidence type="ECO:0000313" key="6">
    <source>
        <dbReference type="Proteomes" id="UP001519289"/>
    </source>
</evidence>
<evidence type="ECO:0000259" key="4">
    <source>
        <dbReference type="Pfam" id="PF00456"/>
    </source>
</evidence>
<organism evidence="5 6">
    <name type="scientific">Symbiobacterium terraclitae</name>
    <dbReference type="NCBI Taxonomy" id="557451"/>
    <lineage>
        <taxon>Bacteria</taxon>
        <taxon>Bacillati</taxon>
        <taxon>Bacillota</taxon>
        <taxon>Clostridia</taxon>
        <taxon>Eubacteriales</taxon>
        <taxon>Symbiobacteriaceae</taxon>
        <taxon>Symbiobacterium</taxon>
    </lineage>
</organism>
<keyword evidence="3" id="KW-0786">Thiamine pyrophosphate</keyword>